<accession>A0A9P9DRY5</accession>
<gene>
    <name evidence="3" type="ORF">B0J11DRAFT_528682</name>
</gene>
<reference evidence="3" key="1">
    <citation type="journal article" date="2021" name="Nat. Commun.">
        <title>Genetic determinants of endophytism in the Arabidopsis root mycobiome.</title>
        <authorList>
            <person name="Mesny F."/>
            <person name="Miyauchi S."/>
            <person name="Thiergart T."/>
            <person name="Pickel B."/>
            <person name="Atanasova L."/>
            <person name="Karlsson M."/>
            <person name="Huettel B."/>
            <person name="Barry K.W."/>
            <person name="Haridas S."/>
            <person name="Chen C."/>
            <person name="Bauer D."/>
            <person name="Andreopoulos W."/>
            <person name="Pangilinan J."/>
            <person name="LaButti K."/>
            <person name="Riley R."/>
            <person name="Lipzen A."/>
            <person name="Clum A."/>
            <person name="Drula E."/>
            <person name="Henrissat B."/>
            <person name="Kohler A."/>
            <person name="Grigoriev I.V."/>
            <person name="Martin F.M."/>
            <person name="Hacquard S."/>
        </authorList>
    </citation>
    <scope>NUCLEOTIDE SEQUENCE</scope>
    <source>
        <strain evidence="3">MPI-CAGE-CH-0243</strain>
    </source>
</reference>
<evidence type="ECO:0000313" key="4">
    <source>
        <dbReference type="Proteomes" id="UP000700596"/>
    </source>
</evidence>
<feature type="compositionally biased region" description="Polar residues" evidence="1">
    <location>
        <begin position="171"/>
        <end position="182"/>
    </location>
</feature>
<protein>
    <recommendedName>
        <fullName evidence="2">DRBM domain-containing protein</fullName>
    </recommendedName>
</protein>
<dbReference type="Proteomes" id="UP000700596">
    <property type="component" value="Unassembled WGS sequence"/>
</dbReference>
<proteinExistence type="predicted"/>
<name>A0A9P9DRY5_9PLEO</name>
<sequence>MSSKSKISAMFRRAAPPNKERSSVAEVVEDAGLSYPTPNIDILDMELFIKDPDAWSGKAMFQYHLAMIIRKEYLGRAVVNPKDVIEQIEAKYWREPGQGAGGSINPQYPGAELLKRTKAAFSTRDNTTLDAFSGQLYSDIALSCRRLRNEKVVELDADESVVSGRIHRPTTPGSTASSSHSECNQEAKSTETEREIPTTENDIQQQDIAMHNNSSQSLPVRVIQPIYRSTSILYEYAASVGGKIDFQNCWIDGDKWQCVGVFKDITGTGEAQSKKEAKHIASQIICQALGIA</sequence>
<keyword evidence="4" id="KW-1185">Reference proteome</keyword>
<feature type="compositionally biased region" description="Basic and acidic residues" evidence="1">
    <location>
        <begin position="183"/>
        <end position="197"/>
    </location>
</feature>
<dbReference type="EMBL" id="JAGMWT010000007">
    <property type="protein sequence ID" value="KAH7125565.1"/>
    <property type="molecule type" value="Genomic_DNA"/>
</dbReference>
<comment type="caution">
    <text evidence="3">The sequence shown here is derived from an EMBL/GenBank/DDBJ whole genome shotgun (WGS) entry which is preliminary data.</text>
</comment>
<organism evidence="3 4">
    <name type="scientific">Dendryphion nanum</name>
    <dbReference type="NCBI Taxonomy" id="256645"/>
    <lineage>
        <taxon>Eukaryota</taxon>
        <taxon>Fungi</taxon>
        <taxon>Dikarya</taxon>
        <taxon>Ascomycota</taxon>
        <taxon>Pezizomycotina</taxon>
        <taxon>Dothideomycetes</taxon>
        <taxon>Pleosporomycetidae</taxon>
        <taxon>Pleosporales</taxon>
        <taxon>Torulaceae</taxon>
        <taxon>Dendryphion</taxon>
    </lineage>
</organism>
<evidence type="ECO:0000259" key="2">
    <source>
        <dbReference type="Pfam" id="PF00035"/>
    </source>
</evidence>
<evidence type="ECO:0000256" key="1">
    <source>
        <dbReference type="SAM" id="MobiDB-lite"/>
    </source>
</evidence>
<dbReference type="InterPro" id="IPR014720">
    <property type="entry name" value="dsRBD_dom"/>
</dbReference>
<evidence type="ECO:0000313" key="3">
    <source>
        <dbReference type="EMBL" id="KAH7125565.1"/>
    </source>
</evidence>
<dbReference type="OrthoDB" id="3767426at2759"/>
<dbReference type="Pfam" id="PF00035">
    <property type="entry name" value="dsrm"/>
    <property type="match status" value="1"/>
</dbReference>
<feature type="region of interest" description="Disordered" evidence="1">
    <location>
        <begin position="164"/>
        <end position="198"/>
    </location>
</feature>
<feature type="domain" description="DRBM" evidence="2">
    <location>
        <begin position="231"/>
        <end position="289"/>
    </location>
</feature>
<dbReference type="AlphaFoldDB" id="A0A9P9DRY5"/>
<dbReference type="SUPFAM" id="SSF54768">
    <property type="entry name" value="dsRNA-binding domain-like"/>
    <property type="match status" value="1"/>
</dbReference>